<reference evidence="1 2" key="1">
    <citation type="submission" date="2024-05" db="EMBL/GenBank/DDBJ databases">
        <authorList>
            <person name="De Oliveira J.P."/>
            <person name="Noriler S.A."/>
            <person name="De Oliveira A.G."/>
            <person name="Sipoli D.S."/>
        </authorList>
    </citation>
    <scope>NUCLEOTIDE SEQUENCE [LARGE SCALE GENOMIC DNA]</scope>
    <source>
        <strain evidence="1 2">LABIM192</strain>
    </source>
</reference>
<keyword evidence="2" id="KW-1185">Reference proteome</keyword>
<evidence type="ECO:0000313" key="1">
    <source>
        <dbReference type="EMBL" id="MEO9385202.1"/>
    </source>
</evidence>
<proteinExistence type="predicted"/>
<dbReference type="EMBL" id="JBDXMI010000001">
    <property type="protein sequence ID" value="MEO9385202.1"/>
    <property type="molecule type" value="Genomic_DNA"/>
</dbReference>
<organism evidence="1 2">
    <name type="scientific">Chromobacterium phragmitis</name>
    <dbReference type="NCBI Taxonomy" id="2202141"/>
    <lineage>
        <taxon>Bacteria</taxon>
        <taxon>Pseudomonadati</taxon>
        <taxon>Pseudomonadota</taxon>
        <taxon>Betaproteobacteria</taxon>
        <taxon>Neisseriales</taxon>
        <taxon>Chromobacteriaceae</taxon>
        <taxon>Chromobacterium</taxon>
    </lineage>
</organism>
<comment type="caution">
    <text evidence="1">The sequence shown here is derived from an EMBL/GenBank/DDBJ whole genome shotgun (WGS) entry which is preliminary data.</text>
</comment>
<name>A0ABV0IV77_9NEIS</name>
<dbReference type="Proteomes" id="UP001462502">
    <property type="component" value="Unassembled WGS sequence"/>
</dbReference>
<dbReference type="RefSeq" id="WP_347937794.1">
    <property type="nucleotide sequence ID" value="NZ_CP158160.1"/>
</dbReference>
<protein>
    <submittedName>
        <fullName evidence="1">Uncharacterized protein</fullName>
    </submittedName>
</protein>
<sequence>MTNNLTGKLVSTDSPDKWADMTRHLAPTEKRMVFDEVEPLWVKRMWVNGKLLIHPDVAEQLSSMNWKPNDLQKKMIWASILASFNSPDSQKRFHDIKQSIIKKHGNSWWFDVYKRLKPAYAARAQIEKTFGPALEHAASISKVIGAASYETRMNILQKIPKV</sequence>
<accession>A0ABV0IV77</accession>
<gene>
    <name evidence="1" type="ORF">ABI908_13985</name>
</gene>
<evidence type="ECO:0000313" key="2">
    <source>
        <dbReference type="Proteomes" id="UP001462502"/>
    </source>
</evidence>